<gene>
    <name evidence="1" type="ORF">DPMN_007181</name>
</gene>
<name>A0A9D4MY13_DREPO</name>
<evidence type="ECO:0000313" key="1">
    <source>
        <dbReference type="EMBL" id="KAH3883227.1"/>
    </source>
</evidence>
<dbReference type="AlphaFoldDB" id="A0A9D4MY13"/>
<comment type="caution">
    <text evidence="1">The sequence shown here is derived from an EMBL/GenBank/DDBJ whole genome shotgun (WGS) entry which is preliminary data.</text>
</comment>
<evidence type="ECO:0000313" key="2">
    <source>
        <dbReference type="Proteomes" id="UP000828390"/>
    </source>
</evidence>
<keyword evidence="2" id="KW-1185">Reference proteome</keyword>
<dbReference type="Proteomes" id="UP000828390">
    <property type="component" value="Unassembled WGS sequence"/>
</dbReference>
<organism evidence="1 2">
    <name type="scientific">Dreissena polymorpha</name>
    <name type="common">Zebra mussel</name>
    <name type="synonym">Mytilus polymorpha</name>
    <dbReference type="NCBI Taxonomy" id="45954"/>
    <lineage>
        <taxon>Eukaryota</taxon>
        <taxon>Metazoa</taxon>
        <taxon>Spiralia</taxon>
        <taxon>Lophotrochozoa</taxon>
        <taxon>Mollusca</taxon>
        <taxon>Bivalvia</taxon>
        <taxon>Autobranchia</taxon>
        <taxon>Heteroconchia</taxon>
        <taxon>Euheterodonta</taxon>
        <taxon>Imparidentia</taxon>
        <taxon>Neoheterodontei</taxon>
        <taxon>Myida</taxon>
        <taxon>Dreissenoidea</taxon>
        <taxon>Dreissenidae</taxon>
        <taxon>Dreissena</taxon>
    </lineage>
</organism>
<dbReference type="EMBL" id="JAIWYP010000001">
    <property type="protein sequence ID" value="KAH3883227.1"/>
    <property type="molecule type" value="Genomic_DNA"/>
</dbReference>
<reference evidence="1" key="2">
    <citation type="submission" date="2020-11" db="EMBL/GenBank/DDBJ databases">
        <authorList>
            <person name="McCartney M.A."/>
            <person name="Auch B."/>
            <person name="Kono T."/>
            <person name="Mallez S."/>
            <person name="Becker A."/>
            <person name="Gohl D.M."/>
            <person name="Silverstein K.A.T."/>
            <person name="Koren S."/>
            <person name="Bechman K.B."/>
            <person name="Herman A."/>
            <person name="Abrahante J.E."/>
            <person name="Garbe J."/>
        </authorList>
    </citation>
    <scope>NUCLEOTIDE SEQUENCE</scope>
    <source>
        <strain evidence="1">Duluth1</strain>
        <tissue evidence="1">Whole animal</tissue>
    </source>
</reference>
<accession>A0A9D4MY13</accession>
<reference evidence="1" key="1">
    <citation type="journal article" date="2019" name="bioRxiv">
        <title>The Genome of the Zebra Mussel, Dreissena polymorpha: A Resource for Invasive Species Research.</title>
        <authorList>
            <person name="McCartney M.A."/>
            <person name="Auch B."/>
            <person name="Kono T."/>
            <person name="Mallez S."/>
            <person name="Zhang Y."/>
            <person name="Obille A."/>
            <person name="Becker A."/>
            <person name="Abrahante J.E."/>
            <person name="Garbe J."/>
            <person name="Badalamenti J.P."/>
            <person name="Herman A."/>
            <person name="Mangelson H."/>
            <person name="Liachko I."/>
            <person name="Sullivan S."/>
            <person name="Sone E.D."/>
            <person name="Koren S."/>
            <person name="Silverstein K.A.T."/>
            <person name="Beckman K.B."/>
            <person name="Gohl D.M."/>
        </authorList>
    </citation>
    <scope>NUCLEOTIDE SEQUENCE</scope>
    <source>
        <strain evidence="1">Duluth1</strain>
        <tissue evidence="1">Whole animal</tissue>
    </source>
</reference>
<protein>
    <submittedName>
        <fullName evidence="1">Uncharacterized protein</fullName>
    </submittedName>
</protein>
<proteinExistence type="predicted"/>
<sequence>MTANGHGISRRSSVNTQYSRCTPCITREGSQESDVIEFLQNVNTTASLNSMAVQEEEEHSNSIS</sequence>